<evidence type="ECO:0000313" key="8">
    <source>
        <dbReference type="Proteomes" id="UP000030748"/>
    </source>
</evidence>
<evidence type="ECO:0000256" key="3">
    <source>
        <dbReference type="ARBA" id="ARBA00022989"/>
    </source>
</evidence>
<evidence type="ECO:0000256" key="4">
    <source>
        <dbReference type="ARBA" id="ARBA00023136"/>
    </source>
</evidence>
<dbReference type="PANTHER" id="PTHR31234">
    <property type="entry name" value="LATE EMBRYOGENESIS ABUNDANT (LEA) HYDROXYPROLINE-RICH GLYCOPROTEIN FAMILY"/>
    <property type="match status" value="1"/>
</dbReference>
<dbReference type="InterPro" id="IPR004864">
    <property type="entry name" value="LEA_2"/>
</dbReference>
<dbReference type="GO" id="GO:0098542">
    <property type="term" value="P:defense response to other organism"/>
    <property type="evidence" value="ECO:0007669"/>
    <property type="project" value="InterPro"/>
</dbReference>
<organism evidence="7 8">
    <name type="scientific">Erythranthe guttata</name>
    <name type="common">Yellow monkey flower</name>
    <name type="synonym">Mimulus guttatus</name>
    <dbReference type="NCBI Taxonomy" id="4155"/>
    <lineage>
        <taxon>Eukaryota</taxon>
        <taxon>Viridiplantae</taxon>
        <taxon>Streptophyta</taxon>
        <taxon>Embryophyta</taxon>
        <taxon>Tracheophyta</taxon>
        <taxon>Spermatophyta</taxon>
        <taxon>Magnoliopsida</taxon>
        <taxon>eudicotyledons</taxon>
        <taxon>Gunneridae</taxon>
        <taxon>Pentapetalae</taxon>
        <taxon>asterids</taxon>
        <taxon>lamiids</taxon>
        <taxon>Lamiales</taxon>
        <taxon>Phrymaceae</taxon>
        <taxon>Erythranthe</taxon>
    </lineage>
</organism>
<evidence type="ECO:0000313" key="7">
    <source>
        <dbReference type="EMBL" id="EYU25168.1"/>
    </source>
</evidence>
<feature type="domain" description="Late embryogenesis abundant protein LEA-2 subgroup" evidence="6">
    <location>
        <begin position="99"/>
        <end position="198"/>
    </location>
</feature>
<evidence type="ECO:0000256" key="2">
    <source>
        <dbReference type="ARBA" id="ARBA00022692"/>
    </source>
</evidence>
<comment type="subcellular location">
    <subcellularLocation>
        <location evidence="1">Membrane</location>
        <topology evidence="1">Single-pass membrane protein</topology>
    </subcellularLocation>
</comment>
<name>A0A022QD24_ERYGU</name>
<proteinExistence type="predicted"/>
<keyword evidence="3 5" id="KW-1133">Transmembrane helix</keyword>
<dbReference type="OMA" id="NCTMEIM"/>
<dbReference type="AlphaFoldDB" id="A0A022QD24"/>
<evidence type="ECO:0000256" key="5">
    <source>
        <dbReference type="SAM" id="Phobius"/>
    </source>
</evidence>
<dbReference type="EMBL" id="KI632098">
    <property type="protein sequence ID" value="EYU25168.1"/>
    <property type="molecule type" value="Genomic_DNA"/>
</dbReference>
<evidence type="ECO:0000256" key="1">
    <source>
        <dbReference type="ARBA" id="ARBA00004167"/>
    </source>
</evidence>
<feature type="transmembrane region" description="Helical" evidence="5">
    <location>
        <begin position="40"/>
        <end position="63"/>
    </location>
</feature>
<sequence>MAENNHQAGEKAYASPYGRVDEEVASVAQKNEKRKKRVKCFTYVAVFIVIQSVIFMIFGLTIMKVRTPKFHVRSATFGAFEVSTLDTNPSFNINMIADLSVRNRNFGQYKYQNSTVEFFFRGTKVGEARIVRSRANARSTRRFLATVDLSSAGVPTEVLANEFRTHALIPLTSRSTLRGKVEIMKLMKKNKSTNMNCTMEIMISSKQLGNISCR</sequence>
<dbReference type="eggNOG" id="ENOG502SN9T">
    <property type="taxonomic scope" value="Eukaryota"/>
</dbReference>
<keyword evidence="2 5" id="KW-0812">Transmembrane</keyword>
<accession>A0A022QD24</accession>
<dbReference type="InterPro" id="IPR044839">
    <property type="entry name" value="NDR1-like"/>
</dbReference>
<protein>
    <recommendedName>
        <fullName evidence="6">Late embryogenesis abundant protein LEA-2 subgroup domain-containing protein</fullName>
    </recommendedName>
</protein>
<dbReference type="KEGG" id="egt:105971734"/>
<dbReference type="PANTHER" id="PTHR31234:SF2">
    <property type="entry name" value="OS05G0199100 PROTEIN"/>
    <property type="match status" value="1"/>
</dbReference>
<keyword evidence="8" id="KW-1185">Reference proteome</keyword>
<reference evidence="7 8" key="1">
    <citation type="journal article" date="2013" name="Proc. Natl. Acad. Sci. U.S.A.">
        <title>Fine-scale variation in meiotic recombination in Mimulus inferred from population shotgun sequencing.</title>
        <authorList>
            <person name="Hellsten U."/>
            <person name="Wright K.M."/>
            <person name="Jenkins J."/>
            <person name="Shu S."/>
            <person name="Yuan Y."/>
            <person name="Wessler S.R."/>
            <person name="Schmutz J."/>
            <person name="Willis J.H."/>
            <person name="Rokhsar D.S."/>
        </authorList>
    </citation>
    <scope>NUCLEOTIDE SEQUENCE [LARGE SCALE GENOMIC DNA]</scope>
    <source>
        <strain evidence="8">cv. DUN x IM62</strain>
    </source>
</reference>
<dbReference type="PhylomeDB" id="A0A022QD24"/>
<dbReference type="OrthoDB" id="1894389at2759"/>
<keyword evidence="4 5" id="KW-0472">Membrane</keyword>
<evidence type="ECO:0000259" key="6">
    <source>
        <dbReference type="Pfam" id="PF03168"/>
    </source>
</evidence>
<gene>
    <name evidence="7" type="ORF">MIMGU_mgv1a018620mg</name>
</gene>
<dbReference type="STRING" id="4155.A0A022QD24"/>
<dbReference type="Pfam" id="PF03168">
    <property type="entry name" value="LEA_2"/>
    <property type="match status" value="1"/>
</dbReference>
<dbReference type="Proteomes" id="UP000030748">
    <property type="component" value="Unassembled WGS sequence"/>
</dbReference>
<dbReference type="GO" id="GO:0016020">
    <property type="term" value="C:membrane"/>
    <property type="evidence" value="ECO:0007669"/>
    <property type="project" value="UniProtKB-SubCell"/>
</dbReference>